<keyword evidence="3" id="KW-1185">Reference proteome</keyword>
<dbReference type="EMBL" id="VSRR010053665">
    <property type="protein sequence ID" value="MPC80307.1"/>
    <property type="molecule type" value="Genomic_DNA"/>
</dbReference>
<reference evidence="2 3" key="1">
    <citation type="submission" date="2019-05" db="EMBL/GenBank/DDBJ databases">
        <title>Another draft genome of Portunus trituberculatus and its Hox gene families provides insights of decapod evolution.</title>
        <authorList>
            <person name="Jeong J.-H."/>
            <person name="Song I."/>
            <person name="Kim S."/>
            <person name="Choi T."/>
            <person name="Kim D."/>
            <person name="Ryu S."/>
            <person name="Kim W."/>
        </authorList>
    </citation>
    <scope>NUCLEOTIDE SEQUENCE [LARGE SCALE GENOMIC DNA]</scope>
    <source>
        <tissue evidence="2">Muscle</tissue>
    </source>
</reference>
<name>A0A5B7IFF8_PORTR</name>
<evidence type="ECO:0000313" key="3">
    <source>
        <dbReference type="Proteomes" id="UP000324222"/>
    </source>
</evidence>
<proteinExistence type="predicted"/>
<dbReference type="Proteomes" id="UP000324222">
    <property type="component" value="Unassembled WGS sequence"/>
</dbReference>
<feature type="transmembrane region" description="Helical" evidence="1">
    <location>
        <begin position="29"/>
        <end position="51"/>
    </location>
</feature>
<gene>
    <name evidence="2" type="ORF">E2C01_074883</name>
</gene>
<accession>A0A5B7IFF8</accession>
<keyword evidence="1" id="KW-0812">Transmembrane</keyword>
<evidence type="ECO:0000313" key="2">
    <source>
        <dbReference type="EMBL" id="MPC80307.1"/>
    </source>
</evidence>
<keyword evidence="1" id="KW-1133">Transmembrane helix</keyword>
<protein>
    <submittedName>
        <fullName evidence="2">Uncharacterized protein</fullName>
    </submittedName>
</protein>
<organism evidence="2 3">
    <name type="scientific">Portunus trituberculatus</name>
    <name type="common">Swimming crab</name>
    <name type="synonym">Neptunus trituberculatus</name>
    <dbReference type="NCBI Taxonomy" id="210409"/>
    <lineage>
        <taxon>Eukaryota</taxon>
        <taxon>Metazoa</taxon>
        <taxon>Ecdysozoa</taxon>
        <taxon>Arthropoda</taxon>
        <taxon>Crustacea</taxon>
        <taxon>Multicrustacea</taxon>
        <taxon>Malacostraca</taxon>
        <taxon>Eumalacostraca</taxon>
        <taxon>Eucarida</taxon>
        <taxon>Decapoda</taxon>
        <taxon>Pleocyemata</taxon>
        <taxon>Brachyura</taxon>
        <taxon>Eubrachyura</taxon>
        <taxon>Portunoidea</taxon>
        <taxon>Portunidae</taxon>
        <taxon>Portuninae</taxon>
        <taxon>Portunus</taxon>
    </lineage>
</organism>
<comment type="caution">
    <text evidence="2">The sequence shown here is derived from an EMBL/GenBank/DDBJ whole genome shotgun (WGS) entry which is preliminary data.</text>
</comment>
<evidence type="ECO:0000256" key="1">
    <source>
        <dbReference type="SAM" id="Phobius"/>
    </source>
</evidence>
<keyword evidence="1" id="KW-0472">Membrane</keyword>
<dbReference type="AlphaFoldDB" id="A0A5B7IFF8"/>
<sequence length="67" mass="7214">MGRFSFVLWTSSPQLTVLRETDETSIGSYGEAVVMVVVAAAAAAVVVLVVVGEASRARRWWETGSKQ</sequence>